<proteinExistence type="predicted"/>
<protein>
    <submittedName>
        <fullName evidence="2">Uncharacterized protein</fullName>
    </submittedName>
</protein>
<dbReference type="AlphaFoldDB" id="A0A9Q8PF62"/>
<gene>
    <name evidence="2" type="ORF">CLAFUR5_11258</name>
</gene>
<feature type="region of interest" description="Disordered" evidence="1">
    <location>
        <begin position="1"/>
        <end position="33"/>
    </location>
</feature>
<keyword evidence="3" id="KW-1185">Reference proteome</keyword>
<evidence type="ECO:0000313" key="2">
    <source>
        <dbReference type="EMBL" id="UJO21304.1"/>
    </source>
</evidence>
<evidence type="ECO:0000313" key="3">
    <source>
        <dbReference type="Proteomes" id="UP000756132"/>
    </source>
</evidence>
<sequence>MRLDFEPGSRRQGCSPATQLRSRNQRQRNDATKAWSEDFRRCVDFEAIDEQQKVGAAMTNGEQYRKWWQQQKAEKAARKVEKWAEKARRSGYVY</sequence>
<dbReference type="RefSeq" id="XP_047765670.1">
    <property type="nucleotide sequence ID" value="XM_047910406.1"/>
</dbReference>
<name>A0A9Q8PF62_PASFU</name>
<accession>A0A9Q8PF62</accession>
<dbReference type="Proteomes" id="UP000756132">
    <property type="component" value="Chromosome 8"/>
</dbReference>
<dbReference type="EMBL" id="CP090170">
    <property type="protein sequence ID" value="UJO21304.1"/>
    <property type="molecule type" value="Genomic_DNA"/>
</dbReference>
<reference evidence="2" key="1">
    <citation type="submission" date="2021-12" db="EMBL/GenBank/DDBJ databases">
        <authorList>
            <person name="Zaccaron A."/>
            <person name="Stergiopoulos I."/>
        </authorList>
    </citation>
    <scope>NUCLEOTIDE SEQUENCE</scope>
    <source>
        <strain evidence="2">Race5_Kim</strain>
    </source>
</reference>
<reference evidence="2" key="2">
    <citation type="journal article" date="2022" name="Microb. Genom.">
        <title>A chromosome-scale genome assembly of the tomato pathogen Cladosporium fulvum reveals a compartmentalized genome architecture and the presence of a dispensable chromosome.</title>
        <authorList>
            <person name="Zaccaron A.Z."/>
            <person name="Chen L.H."/>
            <person name="Samaras A."/>
            <person name="Stergiopoulos I."/>
        </authorList>
    </citation>
    <scope>NUCLEOTIDE SEQUENCE</scope>
    <source>
        <strain evidence="2">Race5_Kim</strain>
    </source>
</reference>
<dbReference type="KEGG" id="ffu:CLAFUR5_11258"/>
<evidence type="ECO:0000256" key="1">
    <source>
        <dbReference type="SAM" id="MobiDB-lite"/>
    </source>
</evidence>
<organism evidence="2 3">
    <name type="scientific">Passalora fulva</name>
    <name type="common">Tomato leaf mold</name>
    <name type="synonym">Cladosporium fulvum</name>
    <dbReference type="NCBI Taxonomy" id="5499"/>
    <lineage>
        <taxon>Eukaryota</taxon>
        <taxon>Fungi</taxon>
        <taxon>Dikarya</taxon>
        <taxon>Ascomycota</taxon>
        <taxon>Pezizomycotina</taxon>
        <taxon>Dothideomycetes</taxon>
        <taxon>Dothideomycetidae</taxon>
        <taxon>Mycosphaerellales</taxon>
        <taxon>Mycosphaerellaceae</taxon>
        <taxon>Fulvia</taxon>
    </lineage>
</organism>
<dbReference type="GeneID" id="71991136"/>